<dbReference type="Proteomes" id="UP000594262">
    <property type="component" value="Unplaced"/>
</dbReference>
<organism evidence="1 2">
    <name type="scientific">Clytia hemisphaerica</name>
    <dbReference type="NCBI Taxonomy" id="252671"/>
    <lineage>
        <taxon>Eukaryota</taxon>
        <taxon>Metazoa</taxon>
        <taxon>Cnidaria</taxon>
        <taxon>Hydrozoa</taxon>
        <taxon>Hydroidolina</taxon>
        <taxon>Leptothecata</taxon>
        <taxon>Obeliida</taxon>
        <taxon>Clytiidae</taxon>
        <taxon>Clytia</taxon>
    </lineage>
</organism>
<dbReference type="OrthoDB" id="5956353at2759"/>
<dbReference type="AlphaFoldDB" id="A0A7M5V6V8"/>
<sequence>GGWLVIGNITVEENAQDYIDSLYVNHIRSSSTIDQLDQTSSGKFMINPKQFRNLLKVDGYDEIRVRCFKPWHQRIVDVVVYGNEAINDFITESKKYDGLCSQIRYLPDDRSLIQNFYGCNQVLMWNGENYWDHFIYVDGKVHIILVEFNGRFECDDRFNMQGFEKKGNWIFYVR</sequence>
<evidence type="ECO:0000313" key="2">
    <source>
        <dbReference type="Proteomes" id="UP000594262"/>
    </source>
</evidence>
<evidence type="ECO:0000313" key="1">
    <source>
        <dbReference type="EnsemblMetazoa" id="CLYHEMP012425.1"/>
    </source>
</evidence>
<dbReference type="EnsemblMetazoa" id="CLYHEMT012425.1">
    <property type="protein sequence ID" value="CLYHEMP012425.1"/>
    <property type="gene ID" value="CLYHEMG012425"/>
</dbReference>
<keyword evidence="2" id="KW-1185">Reference proteome</keyword>
<name>A0A7M5V6V8_9CNID</name>
<reference evidence="1" key="1">
    <citation type="submission" date="2021-01" db="UniProtKB">
        <authorList>
            <consortium name="EnsemblMetazoa"/>
        </authorList>
    </citation>
    <scope>IDENTIFICATION</scope>
</reference>
<protein>
    <submittedName>
        <fullName evidence="1">Uncharacterized protein</fullName>
    </submittedName>
</protein>
<proteinExistence type="predicted"/>
<accession>A0A7M5V6V8</accession>